<gene>
    <name evidence="2" type="ORF">E0F89_05450</name>
</gene>
<comment type="caution">
    <text evidence="2">The sequence shown here is derived from an EMBL/GenBank/DDBJ whole genome shotgun (WGS) entry which is preliminary data.</text>
</comment>
<evidence type="ECO:0008006" key="4">
    <source>
        <dbReference type="Google" id="ProtNLM"/>
    </source>
</evidence>
<feature type="transmembrane region" description="Helical" evidence="1">
    <location>
        <begin position="48"/>
        <end position="71"/>
    </location>
</feature>
<protein>
    <recommendedName>
        <fullName evidence="4">DUF2157 domain-containing protein</fullName>
    </recommendedName>
</protein>
<evidence type="ECO:0000313" key="2">
    <source>
        <dbReference type="EMBL" id="TDD77044.1"/>
    </source>
</evidence>
<feature type="transmembrane region" description="Helical" evidence="1">
    <location>
        <begin position="214"/>
        <end position="234"/>
    </location>
</feature>
<feature type="transmembrane region" description="Helical" evidence="1">
    <location>
        <begin position="182"/>
        <end position="202"/>
    </location>
</feature>
<dbReference type="AlphaFoldDB" id="A0A4R5B0K7"/>
<keyword evidence="3" id="KW-1185">Reference proteome</keyword>
<dbReference type="Proteomes" id="UP000295278">
    <property type="component" value="Unassembled WGS sequence"/>
</dbReference>
<feature type="transmembrane region" description="Helical" evidence="1">
    <location>
        <begin position="83"/>
        <end position="100"/>
    </location>
</feature>
<feature type="transmembrane region" description="Helical" evidence="1">
    <location>
        <begin position="308"/>
        <end position="324"/>
    </location>
</feature>
<reference evidence="2 3" key="1">
    <citation type="submission" date="2019-03" db="EMBL/GenBank/DDBJ databases">
        <title>Flavobacterium AT-3-2 sp. nov., isolated from arctic soil.</title>
        <authorList>
            <person name="Chaudhary D.K."/>
        </authorList>
    </citation>
    <scope>NUCLEOTIDE SEQUENCE [LARGE SCALE GENOMIC DNA]</scope>
    <source>
        <strain evidence="2 3">AT-3-2</strain>
    </source>
</reference>
<feature type="transmembrane region" description="Helical" evidence="1">
    <location>
        <begin position="282"/>
        <end position="302"/>
    </location>
</feature>
<evidence type="ECO:0000256" key="1">
    <source>
        <dbReference type="SAM" id="Phobius"/>
    </source>
</evidence>
<keyword evidence="1" id="KW-0812">Transmembrane</keyword>
<keyword evidence="1" id="KW-0472">Membrane</keyword>
<feature type="transmembrane region" description="Helical" evidence="1">
    <location>
        <begin position="158"/>
        <end position="176"/>
    </location>
</feature>
<accession>A0A4R5B0K7</accession>
<dbReference type="EMBL" id="SMFM01000002">
    <property type="protein sequence ID" value="TDD77044.1"/>
    <property type="molecule type" value="Genomic_DNA"/>
</dbReference>
<feature type="transmembrane region" description="Helical" evidence="1">
    <location>
        <begin position="107"/>
        <end position="127"/>
    </location>
</feature>
<name>A0A4R5B0K7_9FLAO</name>
<feature type="transmembrane region" description="Helical" evidence="1">
    <location>
        <begin position="254"/>
        <end position="275"/>
    </location>
</feature>
<dbReference type="OrthoDB" id="660047at2"/>
<proteinExistence type="predicted"/>
<sequence length="388" mass="43388">MIVYNKSLLDNTLFVDEASSLKESGFIDPAQYQTIIGELSTLKRHKNILIRLGFFLLGKFLYSSICGMLSIFSINFENFNDEILLFVYSIIGFVGIEFLAKQKFYGFGLDDAFLLGAQLLLFLGVGITTKGNFLAVFITIAAASIISYLRYIYLSSALLFSLGLTGSLAYLMFEFGDIGKSILPFVLMLFSGLLYFSAKIALKNIKLPYYSKGIELVNSFSLILFYLSGNYLVVRELSVLLLKKEIPATQEISFALFFYAFTIIVPAFYLVYSLIKKDKIMLWIGFLGLAFSIFTILYYHHILLPEEALTISGLALFVFTYFSIKKIKNNETGLTFLPDRFSNSNSQLNLETIVIASQFGLQPEINQEESPIKFGGGGFSGGGSTGEY</sequence>
<organism evidence="2 3">
    <name type="scientific">Flavobacterium caseinilyticum</name>
    <dbReference type="NCBI Taxonomy" id="2541732"/>
    <lineage>
        <taxon>Bacteria</taxon>
        <taxon>Pseudomonadati</taxon>
        <taxon>Bacteroidota</taxon>
        <taxon>Flavobacteriia</taxon>
        <taxon>Flavobacteriales</taxon>
        <taxon>Flavobacteriaceae</taxon>
        <taxon>Flavobacterium</taxon>
    </lineage>
</organism>
<evidence type="ECO:0000313" key="3">
    <source>
        <dbReference type="Proteomes" id="UP000295278"/>
    </source>
</evidence>
<keyword evidence="1" id="KW-1133">Transmembrane helix</keyword>